<evidence type="ECO:0000313" key="6">
    <source>
        <dbReference type="Proteomes" id="UP001162131"/>
    </source>
</evidence>
<keyword evidence="6" id="KW-1185">Reference proteome</keyword>
<protein>
    <recommendedName>
        <fullName evidence="4">J domain-containing protein</fullName>
    </recommendedName>
</protein>
<keyword evidence="1" id="KW-0143">Chaperone</keyword>
<dbReference type="SMART" id="SM00271">
    <property type="entry name" value="DnaJ"/>
    <property type="match status" value="1"/>
</dbReference>
<evidence type="ECO:0000256" key="1">
    <source>
        <dbReference type="ARBA" id="ARBA00023186"/>
    </source>
</evidence>
<dbReference type="PANTHER" id="PTHR44360:SF1">
    <property type="entry name" value="DNAJ HOMOLOG SUBFAMILY B MEMBER 9"/>
    <property type="match status" value="1"/>
</dbReference>
<keyword evidence="3" id="KW-0812">Transmembrane</keyword>
<dbReference type="AlphaFoldDB" id="A0AAU9K1S8"/>
<dbReference type="InterPro" id="IPR051948">
    <property type="entry name" value="Hsp70_co-chaperone_J-domain"/>
</dbReference>
<dbReference type="PROSITE" id="PS00636">
    <property type="entry name" value="DNAJ_1"/>
    <property type="match status" value="1"/>
</dbReference>
<dbReference type="GO" id="GO:0051087">
    <property type="term" value="F:protein-folding chaperone binding"/>
    <property type="evidence" value="ECO:0007669"/>
    <property type="project" value="TreeGrafter"/>
</dbReference>
<keyword evidence="3" id="KW-1133">Transmembrane helix</keyword>
<gene>
    <name evidence="5" type="ORF">BSTOLATCC_MIC58327</name>
</gene>
<evidence type="ECO:0000313" key="5">
    <source>
        <dbReference type="EMBL" id="CAG9333516.1"/>
    </source>
</evidence>
<sequence>MLRRTLRYFATYYEILDVPIESNSQQIKAAYYKLARKYHPDAMPNKDSTKFKEINEAYATLVDPSRREDYDRKILNGGDPHTTTSSTTESQDKNEDPFTKKSTAYGGFDINDSEYHKFWENTQKKENFNIYEQRRQEFLKKKREQLHPNDSPEAHKMFWDSWRDVNFSVAMYMAFFGLIIWYYRNNTWSAIEKKMGLKLQEEVQNIRRDRRHQEYKVVNTVDD</sequence>
<dbReference type="PANTHER" id="PTHR44360">
    <property type="entry name" value="DNAJ HOMOLOG SUBFAMILY B MEMBER 9"/>
    <property type="match status" value="1"/>
</dbReference>
<evidence type="ECO:0000259" key="4">
    <source>
        <dbReference type="PROSITE" id="PS50076"/>
    </source>
</evidence>
<keyword evidence="3" id="KW-0472">Membrane</keyword>
<dbReference type="CDD" id="cd06257">
    <property type="entry name" value="DnaJ"/>
    <property type="match status" value="1"/>
</dbReference>
<dbReference type="InterPro" id="IPR036869">
    <property type="entry name" value="J_dom_sf"/>
</dbReference>
<dbReference type="GO" id="GO:0005783">
    <property type="term" value="C:endoplasmic reticulum"/>
    <property type="evidence" value="ECO:0007669"/>
    <property type="project" value="TreeGrafter"/>
</dbReference>
<dbReference type="Gene3D" id="1.10.287.110">
    <property type="entry name" value="DnaJ domain"/>
    <property type="match status" value="1"/>
</dbReference>
<feature type="region of interest" description="Disordered" evidence="2">
    <location>
        <begin position="69"/>
        <end position="100"/>
    </location>
</feature>
<dbReference type="InterPro" id="IPR001623">
    <property type="entry name" value="DnaJ_domain"/>
</dbReference>
<name>A0AAU9K1S8_9CILI</name>
<dbReference type="PROSITE" id="PS50076">
    <property type="entry name" value="DNAJ_2"/>
    <property type="match status" value="1"/>
</dbReference>
<accession>A0AAU9K1S8</accession>
<feature type="compositionally biased region" description="Basic and acidic residues" evidence="2">
    <location>
        <begin position="90"/>
        <end position="99"/>
    </location>
</feature>
<evidence type="ECO:0000256" key="3">
    <source>
        <dbReference type="SAM" id="Phobius"/>
    </source>
</evidence>
<feature type="domain" description="J" evidence="4">
    <location>
        <begin position="11"/>
        <end position="74"/>
    </location>
</feature>
<organism evidence="5 6">
    <name type="scientific">Blepharisma stoltei</name>
    <dbReference type="NCBI Taxonomy" id="1481888"/>
    <lineage>
        <taxon>Eukaryota</taxon>
        <taxon>Sar</taxon>
        <taxon>Alveolata</taxon>
        <taxon>Ciliophora</taxon>
        <taxon>Postciliodesmatophora</taxon>
        <taxon>Heterotrichea</taxon>
        <taxon>Heterotrichida</taxon>
        <taxon>Blepharismidae</taxon>
        <taxon>Blepharisma</taxon>
    </lineage>
</organism>
<dbReference type="InterPro" id="IPR018253">
    <property type="entry name" value="DnaJ_domain_CS"/>
</dbReference>
<evidence type="ECO:0000256" key="2">
    <source>
        <dbReference type="SAM" id="MobiDB-lite"/>
    </source>
</evidence>
<proteinExistence type="predicted"/>
<dbReference type="Proteomes" id="UP001162131">
    <property type="component" value="Unassembled WGS sequence"/>
</dbReference>
<dbReference type="GO" id="GO:0051787">
    <property type="term" value="F:misfolded protein binding"/>
    <property type="evidence" value="ECO:0007669"/>
    <property type="project" value="TreeGrafter"/>
</dbReference>
<dbReference type="SUPFAM" id="SSF46565">
    <property type="entry name" value="Chaperone J-domain"/>
    <property type="match status" value="1"/>
</dbReference>
<comment type="caution">
    <text evidence="5">The sequence shown here is derived from an EMBL/GenBank/DDBJ whole genome shotgun (WGS) entry which is preliminary data.</text>
</comment>
<reference evidence="5" key="1">
    <citation type="submission" date="2021-09" db="EMBL/GenBank/DDBJ databases">
        <authorList>
            <consortium name="AG Swart"/>
            <person name="Singh M."/>
            <person name="Singh A."/>
            <person name="Seah K."/>
            <person name="Emmerich C."/>
        </authorList>
    </citation>
    <scope>NUCLEOTIDE SEQUENCE</scope>
    <source>
        <strain evidence="5">ATCC30299</strain>
    </source>
</reference>
<dbReference type="EMBL" id="CAJZBQ010000056">
    <property type="protein sequence ID" value="CAG9333516.1"/>
    <property type="molecule type" value="Genomic_DNA"/>
</dbReference>
<dbReference type="GO" id="GO:0036503">
    <property type="term" value="P:ERAD pathway"/>
    <property type="evidence" value="ECO:0007669"/>
    <property type="project" value="TreeGrafter"/>
</dbReference>
<dbReference type="Pfam" id="PF00226">
    <property type="entry name" value="DnaJ"/>
    <property type="match status" value="1"/>
</dbReference>
<dbReference type="PRINTS" id="PR00625">
    <property type="entry name" value="JDOMAIN"/>
</dbReference>
<feature type="transmembrane region" description="Helical" evidence="3">
    <location>
        <begin position="165"/>
        <end position="183"/>
    </location>
</feature>